<evidence type="ECO:0000256" key="2">
    <source>
        <dbReference type="ARBA" id="ARBA00023136"/>
    </source>
</evidence>
<dbReference type="SUPFAM" id="SSF63712">
    <property type="entry name" value="Nicotinic receptor ligand binding domain-like"/>
    <property type="match status" value="1"/>
</dbReference>
<comment type="subcellular location">
    <subcellularLocation>
        <location evidence="1">Membrane</location>
        <topology evidence="1">Multi-pass membrane protein</topology>
    </subcellularLocation>
</comment>
<dbReference type="Gene3D" id="2.70.170.10">
    <property type="entry name" value="Neurotransmitter-gated ion-channel ligand-binding domain"/>
    <property type="match status" value="1"/>
</dbReference>
<keyword evidence="3" id="KW-0407">Ion channel</keyword>
<dbReference type="Proteomes" id="UP000050640">
    <property type="component" value="Unplaced"/>
</dbReference>
<keyword evidence="5" id="KW-1185">Reference proteome</keyword>
<dbReference type="GO" id="GO:0004888">
    <property type="term" value="F:transmembrane signaling receptor activity"/>
    <property type="evidence" value="ECO:0007669"/>
    <property type="project" value="InterPro"/>
</dbReference>
<reference evidence="6" key="1">
    <citation type="submission" date="2017-02" db="UniProtKB">
        <authorList>
            <consortium name="WormBaseParasite"/>
        </authorList>
    </citation>
    <scope>IDENTIFICATION</scope>
</reference>
<proteinExistence type="inferred from homology"/>
<keyword evidence="2" id="KW-0472">Membrane</keyword>
<dbReference type="CDD" id="cd18993">
    <property type="entry name" value="LGIC_ECD_GluCl"/>
    <property type="match status" value="1"/>
</dbReference>
<dbReference type="AlphaFoldDB" id="A0A0R3S727"/>
<dbReference type="STRING" id="1147741.A0A0R3S727"/>
<dbReference type="PANTHER" id="PTHR18945">
    <property type="entry name" value="NEUROTRANSMITTER GATED ION CHANNEL"/>
    <property type="match status" value="1"/>
</dbReference>
<dbReference type="WBParaSite" id="EEL_0001059901-mRNA-1">
    <property type="protein sequence ID" value="EEL_0001059901-mRNA-1"/>
    <property type="gene ID" value="EEL_0001059901"/>
</dbReference>
<evidence type="ECO:0000313" key="6">
    <source>
        <dbReference type="WBParaSite" id="EEL_0001059901-mRNA-1"/>
    </source>
</evidence>
<sequence length="287" mass="33938">MLIFWKSLTARQKIIRPVLLMLIMTLVLTDISSARKQRRKPCKRMAFNRHTTNYRSWREQMTVCELLDNYDPAVRPSGRMPTNDQKGPVIIWTSLEIRSIGAISERNMEFVAQFRFQQEWFDDRLRYTDYSDFRNFDFIHVARDQVLWIPDTFFQNERNGWYHMLDQENKFIKLRSDGKVIYNRRLTLTLACQMNLIRYPMDVQECLIDFASYAYTTSDIVYKWDRTAITIDKDANNALPNFRISAFENKSCDSITNTGNSSPILHHFASLRAFSTHFLAMCSTEIA</sequence>
<dbReference type="PRINTS" id="PR00252">
    <property type="entry name" value="NRIONCHANNEL"/>
</dbReference>
<evidence type="ECO:0000313" key="5">
    <source>
        <dbReference type="Proteomes" id="UP000050640"/>
    </source>
</evidence>
<feature type="domain" description="Neurotransmitter-gated ion-channel ligand-binding" evidence="4">
    <location>
        <begin position="64"/>
        <end position="247"/>
    </location>
</feature>
<evidence type="ECO:0000256" key="1">
    <source>
        <dbReference type="ARBA" id="ARBA00004141"/>
    </source>
</evidence>
<protein>
    <submittedName>
        <fullName evidence="6">Neur_chan_LBD domain-containing protein</fullName>
    </submittedName>
</protein>
<keyword evidence="3" id="KW-0813">Transport</keyword>
<organism evidence="5 6">
    <name type="scientific">Elaeophora elaphi</name>
    <dbReference type="NCBI Taxonomy" id="1147741"/>
    <lineage>
        <taxon>Eukaryota</taxon>
        <taxon>Metazoa</taxon>
        <taxon>Ecdysozoa</taxon>
        <taxon>Nematoda</taxon>
        <taxon>Chromadorea</taxon>
        <taxon>Rhabditida</taxon>
        <taxon>Spirurina</taxon>
        <taxon>Spiruromorpha</taxon>
        <taxon>Filarioidea</taxon>
        <taxon>Onchocercidae</taxon>
        <taxon>Elaeophora</taxon>
    </lineage>
</organism>
<keyword evidence="3" id="KW-0406">Ion transport</keyword>
<dbReference type="InterPro" id="IPR036734">
    <property type="entry name" value="Neur_chan_lig-bd_sf"/>
</dbReference>
<comment type="similarity">
    <text evidence="3">Belongs to the ligand-gated ion channel (TC 1.A.9) family.</text>
</comment>
<dbReference type="InterPro" id="IPR018000">
    <property type="entry name" value="Neurotransmitter_ion_chnl_CS"/>
</dbReference>
<dbReference type="Pfam" id="PF02931">
    <property type="entry name" value="Neur_chan_LBD"/>
    <property type="match status" value="1"/>
</dbReference>
<dbReference type="GO" id="GO:0005230">
    <property type="term" value="F:extracellular ligand-gated monoatomic ion channel activity"/>
    <property type="evidence" value="ECO:0007669"/>
    <property type="project" value="InterPro"/>
</dbReference>
<accession>A0A0R3S727</accession>
<dbReference type="InterPro" id="IPR006201">
    <property type="entry name" value="Neur_channel"/>
</dbReference>
<evidence type="ECO:0000259" key="4">
    <source>
        <dbReference type="Pfam" id="PF02931"/>
    </source>
</evidence>
<dbReference type="GO" id="GO:0016020">
    <property type="term" value="C:membrane"/>
    <property type="evidence" value="ECO:0007669"/>
    <property type="project" value="UniProtKB-SubCell"/>
</dbReference>
<name>A0A0R3S727_9BILA</name>
<dbReference type="InterPro" id="IPR006202">
    <property type="entry name" value="Neur_chan_lig-bd"/>
</dbReference>
<dbReference type="PROSITE" id="PS00236">
    <property type="entry name" value="NEUROTR_ION_CHANNEL"/>
    <property type="match status" value="1"/>
</dbReference>
<evidence type="ECO:0000256" key="3">
    <source>
        <dbReference type="RuleBase" id="RU000687"/>
    </source>
</evidence>